<dbReference type="PANTHER" id="PTHR43622">
    <property type="entry name" value="3-DEHYDROQUINATE SYNTHASE"/>
    <property type="match status" value="1"/>
</dbReference>
<keyword evidence="9" id="KW-0028">Amino-acid biosynthesis</keyword>
<dbReference type="Gene3D" id="1.20.1090.10">
    <property type="entry name" value="Dehydroquinate synthase-like - alpha domain"/>
    <property type="match status" value="1"/>
</dbReference>
<dbReference type="EMBL" id="JAQIFT010000049">
    <property type="protein sequence ID" value="MDA3732565.1"/>
    <property type="molecule type" value="Genomic_DNA"/>
</dbReference>
<gene>
    <name evidence="9 13" type="primary">aroB</name>
    <name evidence="13" type="ORF">PBV87_13820</name>
</gene>
<evidence type="ECO:0000256" key="10">
    <source>
        <dbReference type="NCBIfam" id="TIGR01357"/>
    </source>
</evidence>
<keyword evidence="9" id="KW-0963">Cytoplasm</keyword>
<evidence type="ECO:0000259" key="12">
    <source>
        <dbReference type="Pfam" id="PF24621"/>
    </source>
</evidence>
<sequence length="360" mass="40372">MKQLQKTATRPYHIIVTTDFNKLKESICEVVKPSSIMVITDTHVGPLYLEEVCKQLETIAPVFSHQFEAGEQSKYLGTITKIYDKLIECEMDRSSLIVALGGGVVGDMSGFVASSYMRGIPFVQIPTTIVAQNDSSIGGKVGVDYLKHKNMVGAFYQPVLVYTNLSTLRTLPEREMISGLAEVLKHAFIKNKALYDYLNDKKDKILEQDLVALEEMTYYSCLVKCSVVEEDTKELGLRKILNFGHTLGHALETVSDFTILHGECVAYGIVAASFISYKRGLCTQETLENVTNLCKSYHLLQPVMPFDIKEVLHHVLFDKKKAYGKVAFILINDIGAVEIVKDVTEDEMQQSLIYIQETCQ</sequence>
<dbReference type="Pfam" id="PF24621">
    <property type="entry name" value="DHQS_C"/>
    <property type="match status" value="1"/>
</dbReference>
<dbReference type="InterPro" id="IPR050071">
    <property type="entry name" value="Dehydroquinate_synthase"/>
</dbReference>
<dbReference type="InterPro" id="IPR030963">
    <property type="entry name" value="DHQ_synth_fam"/>
</dbReference>
<keyword evidence="9" id="KW-0057">Aromatic amino acid biosynthesis</keyword>
<evidence type="ECO:0000256" key="7">
    <source>
        <dbReference type="ARBA" id="ARBA00023239"/>
    </source>
</evidence>
<keyword evidence="8 9" id="KW-0170">Cobalt</keyword>
<comment type="caution">
    <text evidence="9">Lacks conserved residue(s) required for the propagation of feature annotation.</text>
</comment>
<evidence type="ECO:0000259" key="11">
    <source>
        <dbReference type="Pfam" id="PF01761"/>
    </source>
</evidence>
<evidence type="ECO:0000256" key="3">
    <source>
        <dbReference type="ARBA" id="ARBA00022723"/>
    </source>
</evidence>
<dbReference type="GO" id="GO:0003856">
    <property type="term" value="F:3-dehydroquinate synthase activity"/>
    <property type="evidence" value="ECO:0007669"/>
    <property type="project" value="UniProtKB-UniRule"/>
</dbReference>
<comment type="catalytic activity">
    <reaction evidence="9">
        <text>7-phospho-2-dehydro-3-deoxy-D-arabino-heptonate = 3-dehydroquinate + phosphate</text>
        <dbReference type="Rhea" id="RHEA:21968"/>
        <dbReference type="ChEBI" id="CHEBI:32364"/>
        <dbReference type="ChEBI" id="CHEBI:43474"/>
        <dbReference type="ChEBI" id="CHEBI:58394"/>
        <dbReference type="EC" id="4.2.3.4"/>
    </reaction>
</comment>
<name>A0AA42DP88_9FIRM</name>
<dbReference type="InterPro" id="IPR030960">
    <property type="entry name" value="DHQS/DOIS_N"/>
</dbReference>
<feature type="binding site" evidence="9">
    <location>
        <position position="182"/>
    </location>
    <ligand>
        <name>Zn(2+)</name>
        <dbReference type="ChEBI" id="CHEBI:29105"/>
    </ligand>
</feature>
<dbReference type="SUPFAM" id="SSF56796">
    <property type="entry name" value="Dehydroquinate synthase-like"/>
    <property type="match status" value="1"/>
</dbReference>
<comment type="function">
    <text evidence="9">Catalyzes the conversion of 3-deoxy-D-arabino-heptulosonate 7-phosphate (DAHP) to dehydroquinate (DHQ).</text>
</comment>
<keyword evidence="7 9" id="KW-0456">Lyase</keyword>
<dbReference type="Proteomes" id="UP001169242">
    <property type="component" value="Unassembled WGS sequence"/>
</dbReference>
<comment type="similarity">
    <text evidence="9">Belongs to the sugar phosphate cyclases superfamily. Dehydroquinate synthase family.</text>
</comment>
<dbReference type="InterPro" id="IPR016037">
    <property type="entry name" value="DHQ_synth_AroB"/>
</dbReference>
<feature type="binding site" evidence="9">
    <location>
        <position position="245"/>
    </location>
    <ligand>
        <name>Zn(2+)</name>
        <dbReference type="ChEBI" id="CHEBI:29105"/>
    </ligand>
</feature>
<dbReference type="RefSeq" id="WP_271012654.1">
    <property type="nucleotide sequence ID" value="NZ_JAQIFT010000049.1"/>
</dbReference>
<comment type="caution">
    <text evidence="13">The sequence shown here is derived from an EMBL/GenBank/DDBJ whole genome shotgun (WGS) entry which is preliminary data.</text>
</comment>
<keyword evidence="6 9" id="KW-0520">NAD</keyword>
<keyword evidence="3 9" id="KW-0479">Metal-binding</keyword>
<evidence type="ECO:0000256" key="1">
    <source>
        <dbReference type="ARBA" id="ARBA00001911"/>
    </source>
</evidence>
<comment type="cofactor">
    <cofactor evidence="9">
        <name>Co(2+)</name>
        <dbReference type="ChEBI" id="CHEBI:48828"/>
    </cofactor>
    <cofactor evidence="9">
        <name>Zn(2+)</name>
        <dbReference type="ChEBI" id="CHEBI:29105"/>
    </cofactor>
    <text evidence="9">Binds 1 divalent metal cation per subunit. Can use either Co(2+) or Zn(2+).</text>
</comment>
<feature type="domain" description="3-dehydroquinate synthase N-terminal" evidence="11">
    <location>
        <begin position="66"/>
        <end position="177"/>
    </location>
</feature>
<keyword evidence="4 9" id="KW-0547">Nucleotide-binding</keyword>
<dbReference type="Gene3D" id="3.40.50.1970">
    <property type="match status" value="1"/>
</dbReference>
<reference evidence="13" key="1">
    <citation type="journal article" date="2023" name="Int. J. Syst. Evol. Microbiol.">
        <title>&lt;i&gt;Holtiella tumoricola&lt;/i&gt; gen. nov. sp. nov., isolated from a human clinical sample.</title>
        <authorList>
            <person name="Allen-Vercoe E."/>
            <person name="Daigneault M.C."/>
            <person name="Vancuren S.J."/>
            <person name="Cochrane K."/>
            <person name="O'Neal L.L."/>
            <person name="Sankaranarayanan K."/>
            <person name="Lawson P.A."/>
        </authorList>
    </citation>
    <scope>NUCLEOTIDE SEQUENCE</scope>
    <source>
        <strain evidence="13">CC70A</strain>
    </source>
</reference>
<evidence type="ECO:0000256" key="5">
    <source>
        <dbReference type="ARBA" id="ARBA00022833"/>
    </source>
</evidence>
<dbReference type="HAMAP" id="MF_00110">
    <property type="entry name" value="DHQ_synthase"/>
    <property type="match status" value="1"/>
</dbReference>
<evidence type="ECO:0000313" key="13">
    <source>
        <dbReference type="EMBL" id="MDA3732565.1"/>
    </source>
</evidence>
<feature type="binding site" evidence="9">
    <location>
        <begin position="167"/>
        <end position="170"/>
    </location>
    <ligand>
        <name>NAD(+)</name>
        <dbReference type="ChEBI" id="CHEBI:57540"/>
    </ligand>
</feature>
<dbReference type="GO" id="GO:0000166">
    <property type="term" value="F:nucleotide binding"/>
    <property type="evidence" value="ECO:0007669"/>
    <property type="project" value="UniProtKB-KW"/>
</dbReference>
<dbReference type="GO" id="GO:0046872">
    <property type="term" value="F:metal ion binding"/>
    <property type="evidence" value="ECO:0007669"/>
    <property type="project" value="UniProtKB-KW"/>
</dbReference>
<dbReference type="PANTHER" id="PTHR43622:SF1">
    <property type="entry name" value="3-DEHYDROQUINATE SYNTHASE"/>
    <property type="match status" value="1"/>
</dbReference>
<dbReference type="EC" id="4.2.3.4" evidence="9 10"/>
<comment type="pathway">
    <text evidence="9">Metabolic intermediate biosynthesis; chorismate biosynthesis; chorismate from D-erythrose 4-phosphate and phosphoenolpyruvate: step 2/7.</text>
</comment>
<feature type="binding site" evidence="9">
    <location>
        <position position="149"/>
    </location>
    <ligand>
        <name>NAD(+)</name>
        <dbReference type="ChEBI" id="CHEBI:57540"/>
    </ligand>
</feature>
<feature type="binding site" evidence="9">
    <location>
        <position position="140"/>
    </location>
    <ligand>
        <name>NAD(+)</name>
        <dbReference type="ChEBI" id="CHEBI:57540"/>
    </ligand>
</feature>
<evidence type="ECO:0000256" key="9">
    <source>
        <dbReference type="HAMAP-Rule" id="MF_00110"/>
    </source>
</evidence>
<dbReference type="PIRSF" id="PIRSF001455">
    <property type="entry name" value="DHQ_synth"/>
    <property type="match status" value="1"/>
</dbReference>
<keyword evidence="14" id="KW-1185">Reference proteome</keyword>
<dbReference type="FunFam" id="3.40.50.1970:FF:000007">
    <property type="entry name" value="Pentafunctional AROM polypeptide"/>
    <property type="match status" value="1"/>
</dbReference>
<dbReference type="InterPro" id="IPR056179">
    <property type="entry name" value="DHQS_C"/>
</dbReference>
<dbReference type="GO" id="GO:0009423">
    <property type="term" value="P:chorismate biosynthetic process"/>
    <property type="evidence" value="ECO:0007669"/>
    <property type="project" value="UniProtKB-UniRule"/>
</dbReference>
<comment type="subcellular location">
    <subcellularLocation>
        <location evidence="9">Cytoplasm</location>
    </subcellularLocation>
</comment>
<dbReference type="GO" id="GO:0008652">
    <property type="term" value="P:amino acid biosynthetic process"/>
    <property type="evidence" value="ECO:0007669"/>
    <property type="project" value="UniProtKB-KW"/>
</dbReference>
<proteinExistence type="inferred from homology"/>
<comment type="cofactor">
    <cofactor evidence="1 9">
        <name>NAD(+)</name>
        <dbReference type="ChEBI" id="CHEBI:57540"/>
    </cofactor>
</comment>
<dbReference type="GO" id="GO:0005737">
    <property type="term" value="C:cytoplasm"/>
    <property type="evidence" value="ECO:0007669"/>
    <property type="project" value="UniProtKB-SubCell"/>
</dbReference>
<evidence type="ECO:0000256" key="2">
    <source>
        <dbReference type="ARBA" id="ARBA00001947"/>
    </source>
</evidence>
<feature type="binding site" evidence="9">
    <location>
        <begin position="103"/>
        <end position="107"/>
    </location>
    <ligand>
        <name>NAD(+)</name>
        <dbReference type="ChEBI" id="CHEBI:57540"/>
    </ligand>
</feature>
<evidence type="ECO:0000256" key="4">
    <source>
        <dbReference type="ARBA" id="ARBA00022741"/>
    </source>
</evidence>
<feature type="domain" description="3-dehydroquinate synthase C-terminal" evidence="12">
    <location>
        <begin position="179"/>
        <end position="321"/>
    </location>
</feature>
<comment type="cofactor">
    <cofactor evidence="2">
        <name>Zn(2+)</name>
        <dbReference type="ChEBI" id="CHEBI:29105"/>
    </cofactor>
</comment>
<dbReference type="NCBIfam" id="TIGR01357">
    <property type="entry name" value="aroB"/>
    <property type="match status" value="1"/>
</dbReference>
<feature type="binding site" evidence="9">
    <location>
        <begin position="127"/>
        <end position="128"/>
    </location>
    <ligand>
        <name>NAD(+)</name>
        <dbReference type="ChEBI" id="CHEBI:57540"/>
    </ligand>
</feature>
<dbReference type="AlphaFoldDB" id="A0AA42DP88"/>
<dbReference type="CDD" id="cd08195">
    <property type="entry name" value="DHQS"/>
    <property type="match status" value="1"/>
</dbReference>
<dbReference type="Pfam" id="PF01761">
    <property type="entry name" value="DHQ_synthase"/>
    <property type="match status" value="1"/>
</dbReference>
<protein>
    <recommendedName>
        <fullName evidence="9 10">3-dehydroquinate synthase</fullName>
        <shortName evidence="9">DHQS</shortName>
        <ecNumber evidence="9 10">4.2.3.4</ecNumber>
    </recommendedName>
</protein>
<evidence type="ECO:0000256" key="6">
    <source>
        <dbReference type="ARBA" id="ARBA00023027"/>
    </source>
</evidence>
<evidence type="ECO:0000313" key="14">
    <source>
        <dbReference type="Proteomes" id="UP001169242"/>
    </source>
</evidence>
<feature type="binding site" evidence="9">
    <location>
        <position position="261"/>
    </location>
    <ligand>
        <name>Zn(2+)</name>
        <dbReference type="ChEBI" id="CHEBI:29105"/>
    </ligand>
</feature>
<keyword evidence="5 9" id="KW-0862">Zinc</keyword>
<accession>A0AA42DP88</accession>
<organism evidence="13 14">
    <name type="scientific">Holtiella tumoricola</name>
    <dbReference type="NCBI Taxonomy" id="3018743"/>
    <lineage>
        <taxon>Bacteria</taxon>
        <taxon>Bacillati</taxon>
        <taxon>Bacillota</taxon>
        <taxon>Clostridia</taxon>
        <taxon>Lachnospirales</taxon>
        <taxon>Cellulosilyticaceae</taxon>
        <taxon>Holtiella</taxon>
    </lineage>
</organism>
<dbReference type="GO" id="GO:0009073">
    <property type="term" value="P:aromatic amino acid family biosynthetic process"/>
    <property type="evidence" value="ECO:0007669"/>
    <property type="project" value="UniProtKB-KW"/>
</dbReference>
<evidence type="ECO:0000256" key="8">
    <source>
        <dbReference type="ARBA" id="ARBA00023285"/>
    </source>
</evidence>